<evidence type="ECO:0000313" key="1">
    <source>
        <dbReference type="EMBL" id="KIM59991.1"/>
    </source>
</evidence>
<reference evidence="1 2" key="1">
    <citation type="submission" date="2014-04" db="EMBL/GenBank/DDBJ databases">
        <authorList>
            <consortium name="DOE Joint Genome Institute"/>
            <person name="Kuo A."/>
            <person name="Kohler A."/>
            <person name="Nagy L.G."/>
            <person name="Floudas D."/>
            <person name="Copeland A."/>
            <person name="Barry K.W."/>
            <person name="Cichocki N."/>
            <person name="Veneault-Fourrey C."/>
            <person name="LaButti K."/>
            <person name="Lindquist E.A."/>
            <person name="Lipzen A."/>
            <person name="Lundell T."/>
            <person name="Morin E."/>
            <person name="Murat C."/>
            <person name="Sun H."/>
            <person name="Tunlid A."/>
            <person name="Henrissat B."/>
            <person name="Grigoriev I.V."/>
            <person name="Hibbett D.S."/>
            <person name="Martin F."/>
            <person name="Nordberg H.P."/>
            <person name="Cantor M.N."/>
            <person name="Hua S.X."/>
        </authorList>
    </citation>
    <scope>NUCLEOTIDE SEQUENCE [LARGE SCALE GENOMIC DNA]</scope>
    <source>
        <strain evidence="1 2">Foug A</strain>
    </source>
</reference>
<dbReference type="AlphaFoldDB" id="A0A0C3DVL0"/>
<reference evidence="2" key="2">
    <citation type="submission" date="2015-01" db="EMBL/GenBank/DDBJ databases">
        <title>Evolutionary Origins and Diversification of the Mycorrhizal Mutualists.</title>
        <authorList>
            <consortium name="DOE Joint Genome Institute"/>
            <consortium name="Mycorrhizal Genomics Consortium"/>
            <person name="Kohler A."/>
            <person name="Kuo A."/>
            <person name="Nagy L.G."/>
            <person name="Floudas D."/>
            <person name="Copeland A."/>
            <person name="Barry K.W."/>
            <person name="Cichocki N."/>
            <person name="Veneault-Fourrey C."/>
            <person name="LaButti K."/>
            <person name="Lindquist E.A."/>
            <person name="Lipzen A."/>
            <person name="Lundell T."/>
            <person name="Morin E."/>
            <person name="Murat C."/>
            <person name="Riley R."/>
            <person name="Ohm R."/>
            <person name="Sun H."/>
            <person name="Tunlid A."/>
            <person name="Henrissat B."/>
            <person name="Grigoriev I.V."/>
            <person name="Hibbett D.S."/>
            <person name="Martin F."/>
        </authorList>
    </citation>
    <scope>NUCLEOTIDE SEQUENCE [LARGE SCALE GENOMIC DNA]</scope>
    <source>
        <strain evidence="2">Foug A</strain>
    </source>
</reference>
<proteinExistence type="predicted"/>
<organism evidence="1 2">
    <name type="scientific">Scleroderma citrinum Foug A</name>
    <dbReference type="NCBI Taxonomy" id="1036808"/>
    <lineage>
        <taxon>Eukaryota</taxon>
        <taxon>Fungi</taxon>
        <taxon>Dikarya</taxon>
        <taxon>Basidiomycota</taxon>
        <taxon>Agaricomycotina</taxon>
        <taxon>Agaricomycetes</taxon>
        <taxon>Agaricomycetidae</taxon>
        <taxon>Boletales</taxon>
        <taxon>Sclerodermatineae</taxon>
        <taxon>Sclerodermataceae</taxon>
        <taxon>Scleroderma</taxon>
    </lineage>
</organism>
<accession>A0A0C3DVL0</accession>
<dbReference type="HOGENOM" id="CLU_2851063_0_0_1"/>
<name>A0A0C3DVL0_9AGAM</name>
<dbReference type="EMBL" id="KN822067">
    <property type="protein sequence ID" value="KIM59991.1"/>
    <property type="molecule type" value="Genomic_DNA"/>
</dbReference>
<sequence length="65" mass="7326">MTADTRPKSHTSAVISMNYARSFPLRLEQRLYQDGYYLRHAVLSYMVAQVVSLDGSGNSCPSTKR</sequence>
<dbReference type="InParanoid" id="A0A0C3DVL0"/>
<keyword evidence="2" id="KW-1185">Reference proteome</keyword>
<gene>
    <name evidence="1" type="ORF">SCLCIDRAFT_1217251</name>
</gene>
<dbReference type="Proteomes" id="UP000053989">
    <property type="component" value="Unassembled WGS sequence"/>
</dbReference>
<evidence type="ECO:0000313" key="2">
    <source>
        <dbReference type="Proteomes" id="UP000053989"/>
    </source>
</evidence>
<protein>
    <submittedName>
        <fullName evidence="1">Uncharacterized protein</fullName>
    </submittedName>
</protein>